<dbReference type="AlphaFoldDB" id="A0A4R6BWU5"/>
<dbReference type="Proteomes" id="UP000294843">
    <property type="component" value="Unassembled WGS sequence"/>
</dbReference>
<sequence length="62" mass="7437">MIEDNLEMAERYLHAQEAASKVMKARPFFSMYELEQLEEDYGAPDRHEYHDHESGVAYWEEI</sequence>
<dbReference type="EMBL" id="SCWF01000015">
    <property type="protein sequence ID" value="TDM12692.1"/>
    <property type="molecule type" value="Genomic_DNA"/>
</dbReference>
<reference evidence="1 2" key="1">
    <citation type="submission" date="2019-01" db="EMBL/GenBank/DDBJ databases">
        <title>Draft genome sequences of the type strains of six Macrococcus species.</title>
        <authorList>
            <person name="Mazhar S."/>
            <person name="Altermann E."/>
            <person name="Hill C."/>
            <person name="Mcauliffe O."/>
        </authorList>
    </citation>
    <scope>NUCLEOTIDE SEQUENCE [LARGE SCALE GENOMIC DNA]</scope>
    <source>
        <strain evidence="1 2">ATCC 51825</strain>
    </source>
</reference>
<protein>
    <submittedName>
        <fullName evidence="1">Uncharacterized protein</fullName>
    </submittedName>
</protein>
<organism evidence="1 2">
    <name type="scientific">Macrococcus bovicus</name>
    <dbReference type="NCBI Taxonomy" id="69968"/>
    <lineage>
        <taxon>Bacteria</taxon>
        <taxon>Bacillati</taxon>
        <taxon>Bacillota</taxon>
        <taxon>Bacilli</taxon>
        <taxon>Bacillales</taxon>
        <taxon>Staphylococcaceae</taxon>
        <taxon>Macrococcus</taxon>
    </lineage>
</organism>
<evidence type="ECO:0000313" key="2">
    <source>
        <dbReference type="Proteomes" id="UP000294843"/>
    </source>
</evidence>
<proteinExistence type="predicted"/>
<name>A0A4R6BWU5_9STAP</name>
<keyword evidence="2" id="KW-1185">Reference proteome</keyword>
<comment type="caution">
    <text evidence="1">The sequence shown here is derived from an EMBL/GenBank/DDBJ whole genome shotgun (WGS) entry which is preliminary data.</text>
</comment>
<gene>
    <name evidence="1" type="ORF">ERX55_10580</name>
</gene>
<evidence type="ECO:0000313" key="1">
    <source>
        <dbReference type="EMBL" id="TDM12692.1"/>
    </source>
</evidence>
<accession>A0A4R6BWU5</accession>